<dbReference type="EMBL" id="JAUSUH010000004">
    <property type="protein sequence ID" value="MDQ0347693.1"/>
    <property type="molecule type" value="Genomic_DNA"/>
</dbReference>
<sequence>MRVVLATLGSFGDLYPMLAIGQALRAQGHDPIIAAPAVYGPRVAALGLSFHALRPDFPPDVLMEIFGDPVHGGRRLFLDLVFPHVRETYEDLLDATDGADVLVAGELVHVARLVAAQRGLPWANAMLAPSTMMSALDPSVLTWFPAGYHLRHLGAWPQRLLFRLIRRQTTRWAGPLLALQREVGVGTGDIMFTDKFSPDLVLALFPPVFGAPQQDWPAASVQTGFPFFAQEASPETDARIDAFLAAGSPPVVFTLGTTVVHLAHDFYQIAADTARALGRRAILLMGQNPPPDAPADQVLALDYAPHSRLFPHAAAVVQHGGVGGCAEALRAGVPVLTIPFAFDQPDNAMRMRRMGVGAVLPHQKVNRVTLEQSLRAVLDDTEFAARAQSVARGIDPEADMARTVAAIEALHGSLAQRTPAMLPHADR</sequence>
<dbReference type="Pfam" id="PF06722">
    <property type="entry name" value="EryCIII-like_C"/>
    <property type="match status" value="1"/>
</dbReference>
<gene>
    <name evidence="2" type="ORF">J2S76_002120</name>
</gene>
<comment type="caution">
    <text evidence="2">The sequence shown here is derived from an EMBL/GenBank/DDBJ whole genome shotgun (WGS) entry which is preliminary data.</text>
</comment>
<evidence type="ECO:0000259" key="1">
    <source>
        <dbReference type="Pfam" id="PF06722"/>
    </source>
</evidence>
<dbReference type="Proteomes" id="UP001238467">
    <property type="component" value="Unassembled WGS sequence"/>
</dbReference>
<evidence type="ECO:0000313" key="2">
    <source>
        <dbReference type="EMBL" id="MDQ0347693.1"/>
    </source>
</evidence>
<dbReference type="InterPro" id="IPR010610">
    <property type="entry name" value="EryCIII-like_C"/>
</dbReference>
<proteinExistence type="predicted"/>
<dbReference type="PANTHER" id="PTHR48050:SF13">
    <property type="entry name" value="STEROL 3-BETA-GLUCOSYLTRANSFERASE UGT80A2"/>
    <property type="match status" value="1"/>
</dbReference>
<accession>A0ABU0DGY5</accession>
<dbReference type="InterPro" id="IPR002213">
    <property type="entry name" value="UDP_glucos_trans"/>
</dbReference>
<dbReference type="InterPro" id="IPR050426">
    <property type="entry name" value="Glycosyltransferase_28"/>
</dbReference>
<reference evidence="2 3" key="1">
    <citation type="submission" date="2023-07" db="EMBL/GenBank/DDBJ databases">
        <title>Genomic Encyclopedia of Type Strains, Phase IV (KMG-IV): sequencing the most valuable type-strain genomes for metagenomic binning, comparative biology and taxonomic classification.</title>
        <authorList>
            <person name="Goeker M."/>
        </authorList>
    </citation>
    <scope>NUCLEOTIDE SEQUENCE [LARGE SCALE GENOMIC DNA]</scope>
    <source>
        <strain evidence="2 3">DSM 1277</strain>
    </source>
</reference>
<organism evidence="2 3">
    <name type="scientific">Ancylobacter vacuolatus</name>
    <dbReference type="NCBI Taxonomy" id="223389"/>
    <lineage>
        <taxon>Bacteria</taxon>
        <taxon>Pseudomonadati</taxon>
        <taxon>Pseudomonadota</taxon>
        <taxon>Alphaproteobacteria</taxon>
        <taxon>Hyphomicrobiales</taxon>
        <taxon>Xanthobacteraceae</taxon>
        <taxon>Ancylobacter</taxon>
    </lineage>
</organism>
<dbReference type="SUPFAM" id="SSF53756">
    <property type="entry name" value="UDP-Glycosyltransferase/glycogen phosphorylase"/>
    <property type="match status" value="1"/>
</dbReference>
<name>A0ABU0DGY5_9HYPH</name>
<keyword evidence="3" id="KW-1185">Reference proteome</keyword>
<dbReference type="PANTHER" id="PTHR48050">
    <property type="entry name" value="STEROL 3-BETA-GLUCOSYLTRANSFERASE"/>
    <property type="match status" value="1"/>
</dbReference>
<feature type="domain" description="Erythromycin biosynthesis protein CIII-like C-terminal" evidence="1">
    <location>
        <begin position="296"/>
        <end position="392"/>
    </location>
</feature>
<protein>
    <submittedName>
        <fullName evidence="2">UDP:flavonoid glycosyltransferase YjiC (YdhE family)</fullName>
    </submittedName>
</protein>
<dbReference type="RefSeq" id="WP_307060245.1">
    <property type="nucleotide sequence ID" value="NZ_JAUSUH010000004.1"/>
</dbReference>
<dbReference type="CDD" id="cd03784">
    <property type="entry name" value="GT1_Gtf-like"/>
    <property type="match status" value="1"/>
</dbReference>
<evidence type="ECO:0000313" key="3">
    <source>
        <dbReference type="Proteomes" id="UP001238467"/>
    </source>
</evidence>
<dbReference type="Gene3D" id="3.40.50.2000">
    <property type="entry name" value="Glycogen Phosphorylase B"/>
    <property type="match status" value="2"/>
</dbReference>